<gene>
    <name evidence="2" type="ORF">E5676_scaffold278G00060</name>
    <name evidence="1" type="ORF">E6C27_scaffold262G00630</name>
</gene>
<evidence type="ECO:0000313" key="2">
    <source>
        <dbReference type="EMBL" id="TYK23447.1"/>
    </source>
</evidence>
<evidence type="ECO:0000313" key="3">
    <source>
        <dbReference type="Proteomes" id="UP000321393"/>
    </source>
</evidence>
<dbReference type="AlphaFoldDB" id="A0A5A7TES9"/>
<name>A0A5A7TES9_CUCMM</name>
<dbReference type="Proteomes" id="UP000321947">
    <property type="component" value="Unassembled WGS sequence"/>
</dbReference>
<dbReference type="PANTHER" id="PTHR10775:SF177">
    <property type="entry name" value="TNP2, PARTIAL"/>
    <property type="match status" value="1"/>
</dbReference>
<dbReference type="Pfam" id="PF02992">
    <property type="entry name" value="Transposase_21"/>
    <property type="match status" value="1"/>
</dbReference>
<evidence type="ECO:0000313" key="1">
    <source>
        <dbReference type="EMBL" id="KAA0040516.1"/>
    </source>
</evidence>
<organism evidence="1 3">
    <name type="scientific">Cucumis melo var. makuwa</name>
    <name type="common">Oriental melon</name>
    <dbReference type="NCBI Taxonomy" id="1194695"/>
    <lineage>
        <taxon>Eukaryota</taxon>
        <taxon>Viridiplantae</taxon>
        <taxon>Streptophyta</taxon>
        <taxon>Embryophyta</taxon>
        <taxon>Tracheophyta</taxon>
        <taxon>Spermatophyta</taxon>
        <taxon>Magnoliopsida</taxon>
        <taxon>eudicotyledons</taxon>
        <taxon>Gunneridae</taxon>
        <taxon>Pentapetalae</taxon>
        <taxon>rosids</taxon>
        <taxon>fabids</taxon>
        <taxon>Cucurbitales</taxon>
        <taxon>Cucurbitaceae</taxon>
        <taxon>Benincaseae</taxon>
        <taxon>Cucumis</taxon>
    </lineage>
</organism>
<proteinExistence type="predicted"/>
<dbReference type="InterPro" id="IPR004242">
    <property type="entry name" value="Transposase_21"/>
</dbReference>
<dbReference type="PANTHER" id="PTHR10775">
    <property type="entry name" value="OS08G0208400 PROTEIN"/>
    <property type="match status" value="1"/>
</dbReference>
<dbReference type="EMBL" id="SSTD01004491">
    <property type="protein sequence ID" value="TYK23447.1"/>
    <property type="molecule type" value="Genomic_DNA"/>
</dbReference>
<reference evidence="3 4" key="1">
    <citation type="submission" date="2019-08" db="EMBL/GenBank/DDBJ databases">
        <title>Draft genome sequences of two oriental melons (Cucumis melo L. var makuwa).</title>
        <authorList>
            <person name="Kwon S.-Y."/>
        </authorList>
    </citation>
    <scope>NUCLEOTIDE SEQUENCE [LARGE SCALE GENOMIC DNA]</scope>
    <source>
        <strain evidence="4">cv. Chang Bougi</strain>
        <strain evidence="3">cv. SW 3</strain>
        <tissue evidence="1">Leaf</tissue>
    </source>
</reference>
<evidence type="ECO:0000313" key="4">
    <source>
        <dbReference type="Proteomes" id="UP000321947"/>
    </source>
</evidence>
<dbReference type="EMBL" id="SSTE01017321">
    <property type="protein sequence ID" value="KAA0040516.1"/>
    <property type="molecule type" value="Genomic_DNA"/>
</dbReference>
<accession>A0A5A7TES9</accession>
<comment type="caution">
    <text evidence="1">The sequence shown here is derived from an EMBL/GenBank/DDBJ whole genome shotgun (WGS) entry which is preliminary data.</text>
</comment>
<dbReference type="Proteomes" id="UP000321393">
    <property type="component" value="Unassembled WGS sequence"/>
</dbReference>
<sequence length="195" mass="23052">MDSGKEKKIPNKVLRHFPLIPRLKRLFLSKHIASEMRWHKDKRVDTEDVLRHLADTAGWKHFDREFPHFASEPRNVRLGLDSNGFNPFGNMSIAYSMWPVVLIPYNFPPWKCTKESNFFMSLLVPRPKSPGKEIDVYLHPLIDELKELWNNGVRTFDCTDEEYFQLHPCFLWTINDFPAYDDLSGYEMISSMPYL</sequence>
<protein>
    <submittedName>
        <fullName evidence="1">Uncharacterized protein</fullName>
    </submittedName>
</protein>
<dbReference type="OrthoDB" id="1932595at2759"/>